<proteinExistence type="predicted"/>
<keyword evidence="1" id="KW-0472">Membrane</keyword>
<dbReference type="EMBL" id="MDYQ01000337">
    <property type="protein sequence ID" value="PRP76255.1"/>
    <property type="molecule type" value="Genomic_DNA"/>
</dbReference>
<dbReference type="Proteomes" id="UP000241769">
    <property type="component" value="Unassembled WGS sequence"/>
</dbReference>
<dbReference type="CDD" id="cd12087">
    <property type="entry name" value="TM_EGFR-like"/>
    <property type="match status" value="1"/>
</dbReference>
<dbReference type="InParanoid" id="A0A2P6MX24"/>
<organism evidence="2 3">
    <name type="scientific">Planoprotostelium fungivorum</name>
    <dbReference type="NCBI Taxonomy" id="1890364"/>
    <lineage>
        <taxon>Eukaryota</taxon>
        <taxon>Amoebozoa</taxon>
        <taxon>Evosea</taxon>
        <taxon>Variosea</taxon>
        <taxon>Cavosteliida</taxon>
        <taxon>Cavosteliaceae</taxon>
        <taxon>Planoprotostelium</taxon>
    </lineage>
</organism>
<evidence type="ECO:0000313" key="3">
    <source>
        <dbReference type="Proteomes" id="UP000241769"/>
    </source>
</evidence>
<evidence type="ECO:0000313" key="2">
    <source>
        <dbReference type="EMBL" id="PRP76255.1"/>
    </source>
</evidence>
<evidence type="ECO:0000256" key="1">
    <source>
        <dbReference type="SAM" id="Phobius"/>
    </source>
</evidence>
<dbReference type="AlphaFoldDB" id="A0A2P6MX24"/>
<protein>
    <submittedName>
        <fullName evidence="2">Uncharacterized protein</fullName>
    </submittedName>
</protein>
<keyword evidence="3" id="KW-1185">Reference proteome</keyword>
<comment type="caution">
    <text evidence="2">The sequence shown here is derived from an EMBL/GenBank/DDBJ whole genome shotgun (WGS) entry which is preliminary data.</text>
</comment>
<reference evidence="2 3" key="1">
    <citation type="journal article" date="2018" name="Genome Biol. Evol.">
        <title>Multiple Roots of Fruiting Body Formation in Amoebozoa.</title>
        <authorList>
            <person name="Hillmann F."/>
            <person name="Forbes G."/>
            <person name="Novohradska S."/>
            <person name="Ferling I."/>
            <person name="Riege K."/>
            <person name="Groth M."/>
            <person name="Westermann M."/>
            <person name="Marz M."/>
            <person name="Spaller T."/>
            <person name="Winckler T."/>
            <person name="Schaap P."/>
            <person name="Glockner G."/>
        </authorList>
    </citation>
    <scope>NUCLEOTIDE SEQUENCE [LARGE SCALE GENOMIC DNA]</scope>
    <source>
        <strain evidence="2 3">Jena</strain>
    </source>
</reference>
<feature type="transmembrane region" description="Helical" evidence="1">
    <location>
        <begin position="422"/>
        <end position="446"/>
    </location>
</feature>
<sequence>MTRTTGTSRLYLGNSWHISQVHAKEMTIDEIRLEGTALSGVDVDQLVIHELYVLDSSYEQRVNQIQLSQTSHYTIYNLSLQAHVSEIRMLVRGGIPTDLADLRIDWVCARVSPDSYLSVNYNETGFYATYESPTPDIKYASSDGYTTYLRIQSPDRYCGDHYFVHHLLFVIDHQYGLREITHVGKEGYQLRVRPGEDSCTYKPAAMTIYLKIILDLLPRNVVENGYYPWGNYNDADFWMGALSGDDAGKMRVIWNATKAHRPCGYEPQLFTLLNVAAPISQGELTLAAEEKHRYYSSVGAINLPTLSVVYSKDDHYIHSEPFVPSEGLQSIIPVKPSITPDNVDFTIEGQDLTWKASLPHHNCSCGWYSVIRDDQWRRHSTTLLRQYVMYVTGLCAAEWGGGYGRTIRREIILDKPLGRLNWVIPVSIAGGVCGILPLIAAVVFVIRKRRQRNNYEQIQ</sequence>
<keyword evidence="1" id="KW-1133">Transmembrane helix</keyword>
<gene>
    <name evidence="2" type="ORF">PROFUN_07777</name>
</gene>
<name>A0A2P6MX24_9EUKA</name>
<accession>A0A2P6MX24</accession>
<keyword evidence="1" id="KW-0812">Transmembrane</keyword>